<dbReference type="GO" id="GO:0006355">
    <property type="term" value="P:regulation of DNA-templated transcription"/>
    <property type="evidence" value="ECO:0007669"/>
    <property type="project" value="InterPro"/>
</dbReference>
<keyword evidence="2" id="KW-0238">DNA-binding</keyword>
<dbReference type="Gene3D" id="1.10.10.10">
    <property type="entry name" value="Winged helix-like DNA-binding domain superfamily/Winged helix DNA-binding domain"/>
    <property type="match status" value="1"/>
</dbReference>
<sequence>MNINGDMKPIDEGAGEDKQRKRLAFVLPKELEIKGKIKKYEPNSIIVSRGDAADSVYFIKEGSVTGLREYANGSTYNYFELNSINGIVGLLEIMAGEKKYVATVYAATEVTMLCFKPEVIYQAIMENMQLLRRIVNILAKDLYKRSESDGLMYYMEGIDRVRFFLISRYEKYRNIDCANESVYIRTDYQEIANAIGMSIRTVGRNLKKLKEMKEIKILYKKIYITGNQYEVLKKKMGCLY</sequence>
<dbReference type="PROSITE" id="PS50042">
    <property type="entry name" value="CNMP_BINDING_3"/>
    <property type="match status" value="1"/>
</dbReference>
<dbReference type="Gene3D" id="2.60.120.10">
    <property type="entry name" value="Jelly Rolls"/>
    <property type="match status" value="1"/>
</dbReference>
<dbReference type="InterPro" id="IPR000595">
    <property type="entry name" value="cNMP-bd_dom"/>
</dbReference>
<dbReference type="InterPro" id="IPR012318">
    <property type="entry name" value="HTH_CRP"/>
</dbReference>
<dbReference type="SUPFAM" id="SSF51206">
    <property type="entry name" value="cAMP-binding domain-like"/>
    <property type="match status" value="1"/>
</dbReference>
<dbReference type="InterPro" id="IPR036390">
    <property type="entry name" value="WH_DNA-bd_sf"/>
</dbReference>
<evidence type="ECO:0000256" key="3">
    <source>
        <dbReference type="ARBA" id="ARBA00023163"/>
    </source>
</evidence>
<dbReference type="Pfam" id="PF00027">
    <property type="entry name" value="cNMP_binding"/>
    <property type="match status" value="1"/>
</dbReference>
<dbReference type="InterPro" id="IPR018488">
    <property type="entry name" value="cNMP-bd_CS"/>
</dbReference>
<dbReference type="InterPro" id="IPR018490">
    <property type="entry name" value="cNMP-bd_dom_sf"/>
</dbReference>
<dbReference type="CDD" id="cd00038">
    <property type="entry name" value="CAP_ED"/>
    <property type="match status" value="1"/>
</dbReference>
<gene>
    <name evidence="5" type="primary">ntcA_3</name>
    <name evidence="5" type="ORF">ERS852476_02857</name>
</gene>
<dbReference type="InterPro" id="IPR036388">
    <property type="entry name" value="WH-like_DNA-bd_sf"/>
</dbReference>
<evidence type="ECO:0000259" key="4">
    <source>
        <dbReference type="PROSITE" id="PS50042"/>
    </source>
</evidence>
<proteinExistence type="predicted"/>
<dbReference type="InterPro" id="IPR014710">
    <property type="entry name" value="RmlC-like_jellyroll"/>
</dbReference>
<keyword evidence="3" id="KW-0804">Transcription</keyword>
<organism evidence="5 6">
    <name type="scientific">Blautia obeum</name>
    <dbReference type="NCBI Taxonomy" id="40520"/>
    <lineage>
        <taxon>Bacteria</taxon>
        <taxon>Bacillati</taxon>
        <taxon>Bacillota</taxon>
        <taxon>Clostridia</taxon>
        <taxon>Lachnospirales</taxon>
        <taxon>Lachnospiraceae</taxon>
        <taxon>Blautia</taxon>
    </lineage>
</organism>
<dbReference type="SUPFAM" id="SSF46785">
    <property type="entry name" value="Winged helix' DNA-binding domain"/>
    <property type="match status" value="1"/>
</dbReference>
<evidence type="ECO:0000256" key="2">
    <source>
        <dbReference type="ARBA" id="ARBA00023125"/>
    </source>
</evidence>
<dbReference type="SMART" id="SM00100">
    <property type="entry name" value="cNMP"/>
    <property type="match status" value="1"/>
</dbReference>
<dbReference type="AlphaFoldDB" id="A0A174F081"/>
<dbReference type="RefSeq" id="WP_202020609.1">
    <property type="nucleotide sequence ID" value="NZ_CYZP01000029.1"/>
</dbReference>
<evidence type="ECO:0000313" key="5">
    <source>
        <dbReference type="EMBL" id="CUO43464.1"/>
    </source>
</evidence>
<dbReference type="PROSITE" id="PS00888">
    <property type="entry name" value="CNMP_BINDING_1"/>
    <property type="match status" value="1"/>
</dbReference>
<evidence type="ECO:0000313" key="6">
    <source>
        <dbReference type="Proteomes" id="UP000095645"/>
    </source>
</evidence>
<protein>
    <submittedName>
        <fullName evidence="5">Nitrogen-responsive regulatory protein</fullName>
    </submittedName>
</protein>
<name>A0A174F081_9FIRM</name>
<accession>A0A174F081</accession>
<dbReference type="GO" id="GO:0003677">
    <property type="term" value="F:DNA binding"/>
    <property type="evidence" value="ECO:0007669"/>
    <property type="project" value="UniProtKB-KW"/>
</dbReference>
<reference evidence="5 6" key="1">
    <citation type="submission" date="2015-09" db="EMBL/GenBank/DDBJ databases">
        <authorList>
            <consortium name="Pathogen Informatics"/>
        </authorList>
    </citation>
    <scope>NUCLEOTIDE SEQUENCE [LARGE SCALE GENOMIC DNA]</scope>
    <source>
        <strain evidence="5 6">2789STDY5834861</strain>
    </source>
</reference>
<evidence type="ECO:0000256" key="1">
    <source>
        <dbReference type="ARBA" id="ARBA00023015"/>
    </source>
</evidence>
<dbReference type="Proteomes" id="UP000095645">
    <property type="component" value="Unassembled WGS sequence"/>
</dbReference>
<dbReference type="Pfam" id="PF00325">
    <property type="entry name" value="Crp"/>
    <property type="match status" value="1"/>
</dbReference>
<dbReference type="EMBL" id="CYZP01000029">
    <property type="protein sequence ID" value="CUO43464.1"/>
    <property type="molecule type" value="Genomic_DNA"/>
</dbReference>
<feature type="domain" description="Cyclic nucleotide-binding" evidence="4">
    <location>
        <begin position="38"/>
        <end position="141"/>
    </location>
</feature>
<keyword evidence="1" id="KW-0805">Transcription regulation</keyword>